<comment type="caution">
    <text evidence="1">The sequence shown here is derived from an EMBL/GenBank/DDBJ whole genome shotgun (WGS) entry which is preliminary data.</text>
</comment>
<name>A0A7Z7NQZ2_9BURK</name>
<evidence type="ECO:0000313" key="1">
    <source>
        <dbReference type="EMBL" id="SPC25549.1"/>
    </source>
</evidence>
<sequence>MDRFQEVCSVVLGVGQHPATRGLLPRPALRLLCAMKQGGQLIVVAKLAIVRIVGNVPLRVVPSQEPHVGVAGHTIAMYIETDEADDAVVRVANRFEVHG</sequence>
<accession>A0A7Z7NQZ2</accession>
<dbReference type="EMBL" id="OGUU01000045">
    <property type="protein sequence ID" value="SPC25549.1"/>
    <property type="molecule type" value="Genomic_DNA"/>
</dbReference>
<gene>
    <name evidence="1" type="ORF">CBM2594_U10050</name>
</gene>
<evidence type="ECO:0000313" key="2">
    <source>
        <dbReference type="Proteomes" id="UP000257139"/>
    </source>
</evidence>
<proteinExistence type="predicted"/>
<dbReference type="AlphaFoldDB" id="A0A7Z7NQZ2"/>
<reference evidence="1 2" key="1">
    <citation type="submission" date="2018-01" db="EMBL/GenBank/DDBJ databases">
        <authorList>
            <person name="Clerissi C."/>
        </authorList>
    </citation>
    <scope>NUCLEOTIDE SEQUENCE [LARGE SCALE GENOMIC DNA]</scope>
    <source>
        <strain evidence="1">Cupriavidus taiwanensis STM 6021</strain>
    </source>
</reference>
<organism evidence="1 2">
    <name type="scientific">Cupriavidus taiwanensis</name>
    <dbReference type="NCBI Taxonomy" id="164546"/>
    <lineage>
        <taxon>Bacteria</taxon>
        <taxon>Pseudomonadati</taxon>
        <taxon>Pseudomonadota</taxon>
        <taxon>Betaproteobacteria</taxon>
        <taxon>Burkholderiales</taxon>
        <taxon>Burkholderiaceae</taxon>
        <taxon>Cupriavidus</taxon>
    </lineage>
</organism>
<dbReference type="Proteomes" id="UP000257139">
    <property type="component" value="Unassembled WGS sequence"/>
</dbReference>
<protein>
    <submittedName>
        <fullName evidence="1">Uncharacterized protein</fullName>
    </submittedName>
</protein>